<reference evidence="2 3" key="1">
    <citation type="journal article" date="2018" name="Cell">
        <title>The Chara Genome: Secondary Complexity and Implications for Plant Terrestrialization.</title>
        <authorList>
            <person name="Nishiyama T."/>
            <person name="Sakayama H."/>
            <person name="Vries J.D."/>
            <person name="Buschmann H."/>
            <person name="Saint-Marcoux D."/>
            <person name="Ullrich K.K."/>
            <person name="Haas F.B."/>
            <person name="Vanderstraeten L."/>
            <person name="Becker D."/>
            <person name="Lang D."/>
            <person name="Vosolsobe S."/>
            <person name="Rombauts S."/>
            <person name="Wilhelmsson P.K.I."/>
            <person name="Janitza P."/>
            <person name="Kern R."/>
            <person name="Heyl A."/>
            <person name="Rumpler F."/>
            <person name="Villalobos L.I.A.C."/>
            <person name="Clay J.M."/>
            <person name="Skokan R."/>
            <person name="Toyoda A."/>
            <person name="Suzuki Y."/>
            <person name="Kagoshima H."/>
            <person name="Schijlen E."/>
            <person name="Tajeshwar N."/>
            <person name="Catarino B."/>
            <person name="Hetherington A.J."/>
            <person name="Saltykova A."/>
            <person name="Bonnot C."/>
            <person name="Breuninger H."/>
            <person name="Symeonidi A."/>
            <person name="Radhakrishnan G.V."/>
            <person name="Van Nieuwerburgh F."/>
            <person name="Deforce D."/>
            <person name="Chang C."/>
            <person name="Karol K.G."/>
            <person name="Hedrich R."/>
            <person name="Ulvskov P."/>
            <person name="Glockner G."/>
            <person name="Delwiche C.F."/>
            <person name="Petrasek J."/>
            <person name="Van de Peer Y."/>
            <person name="Friml J."/>
            <person name="Beilby M."/>
            <person name="Dolan L."/>
            <person name="Kohara Y."/>
            <person name="Sugano S."/>
            <person name="Fujiyama A."/>
            <person name="Delaux P.-M."/>
            <person name="Quint M."/>
            <person name="TheiBen G."/>
            <person name="Hagemann M."/>
            <person name="Harholt J."/>
            <person name="Dunand C."/>
            <person name="Zachgo S."/>
            <person name="Langdale J."/>
            <person name="Maumus F."/>
            <person name="Straeten D.V.D."/>
            <person name="Gould S.B."/>
            <person name="Rensing S.A."/>
        </authorList>
    </citation>
    <scope>NUCLEOTIDE SEQUENCE [LARGE SCALE GENOMIC DNA]</scope>
    <source>
        <strain evidence="2 3">S276</strain>
    </source>
</reference>
<dbReference type="Gramene" id="GBG66653">
    <property type="protein sequence ID" value="GBG66653"/>
    <property type="gene ID" value="CBR_g66789"/>
</dbReference>
<protein>
    <recommendedName>
        <fullName evidence="4">Phosphatidylglycerophosphatase GEP4, mitochondrial</fullName>
    </recommendedName>
</protein>
<dbReference type="OrthoDB" id="198652at2759"/>
<feature type="compositionally biased region" description="Low complexity" evidence="1">
    <location>
        <begin position="550"/>
        <end position="561"/>
    </location>
</feature>
<feature type="compositionally biased region" description="Gly residues" evidence="1">
    <location>
        <begin position="537"/>
        <end position="546"/>
    </location>
</feature>
<feature type="compositionally biased region" description="Low complexity" evidence="1">
    <location>
        <begin position="479"/>
        <end position="490"/>
    </location>
</feature>
<feature type="compositionally biased region" description="Polar residues" evidence="1">
    <location>
        <begin position="503"/>
        <end position="534"/>
    </location>
</feature>
<feature type="region of interest" description="Disordered" evidence="1">
    <location>
        <begin position="458"/>
        <end position="561"/>
    </location>
</feature>
<keyword evidence="3" id="KW-1185">Reference proteome</keyword>
<dbReference type="Gene3D" id="3.40.50.1000">
    <property type="entry name" value="HAD superfamily/HAD-like"/>
    <property type="match status" value="1"/>
</dbReference>
<dbReference type="NCBIfam" id="TIGR01668">
    <property type="entry name" value="YqeG_hyp_ppase"/>
    <property type="match status" value="1"/>
</dbReference>
<dbReference type="InterPro" id="IPR006549">
    <property type="entry name" value="HAD-SF_hydro_IIIA"/>
</dbReference>
<dbReference type="EMBL" id="BFEA01000077">
    <property type="protein sequence ID" value="GBG66653.1"/>
    <property type="molecule type" value="Genomic_DNA"/>
</dbReference>
<organism evidence="2 3">
    <name type="scientific">Chara braunii</name>
    <name type="common">Braun's stonewort</name>
    <dbReference type="NCBI Taxonomy" id="69332"/>
    <lineage>
        <taxon>Eukaryota</taxon>
        <taxon>Viridiplantae</taxon>
        <taxon>Streptophyta</taxon>
        <taxon>Charophyceae</taxon>
        <taxon>Charales</taxon>
        <taxon>Characeae</taxon>
        <taxon>Chara</taxon>
    </lineage>
</organism>
<dbReference type="InterPro" id="IPR036412">
    <property type="entry name" value="HAD-like_sf"/>
</dbReference>
<name>A0A388K9P0_CHABU</name>
<dbReference type="PANTHER" id="PTHR19288">
    <property type="entry name" value="4-NITROPHENYLPHOSPHATASE-RELATED"/>
    <property type="match status" value="1"/>
</dbReference>
<dbReference type="InterPro" id="IPR010021">
    <property type="entry name" value="PGPP1/Gep4"/>
</dbReference>
<dbReference type="NCBIfam" id="TIGR01662">
    <property type="entry name" value="HAD-SF-IIIA"/>
    <property type="match status" value="1"/>
</dbReference>
<accession>A0A388K9P0</accession>
<dbReference type="InterPro" id="IPR023214">
    <property type="entry name" value="HAD_sf"/>
</dbReference>
<evidence type="ECO:0000313" key="2">
    <source>
        <dbReference type="EMBL" id="GBG66653.1"/>
    </source>
</evidence>
<evidence type="ECO:0000313" key="3">
    <source>
        <dbReference type="Proteomes" id="UP000265515"/>
    </source>
</evidence>
<dbReference type="SUPFAM" id="SSF56784">
    <property type="entry name" value="HAD-like"/>
    <property type="match status" value="1"/>
</dbReference>
<evidence type="ECO:0000256" key="1">
    <source>
        <dbReference type="SAM" id="MobiDB-lite"/>
    </source>
</evidence>
<comment type="caution">
    <text evidence="2">The sequence shown here is derived from an EMBL/GenBank/DDBJ whole genome shotgun (WGS) entry which is preliminary data.</text>
</comment>
<dbReference type="PANTHER" id="PTHR19288:SF25">
    <property type="entry name" value="PHOSPHATIDYLGLYCEROPHOSPHATASE GEP4, MITOCHONDRIAL"/>
    <property type="match status" value="1"/>
</dbReference>
<dbReference type="GO" id="GO:0008962">
    <property type="term" value="F:phosphatidylglycerophosphatase activity"/>
    <property type="evidence" value="ECO:0007669"/>
    <property type="project" value="InterPro"/>
</dbReference>
<evidence type="ECO:0008006" key="4">
    <source>
        <dbReference type="Google" id="ProtNLM"/>
    </source>
</evidence>
<dbReference type="Proteomes" id="UP000265515">
    <property type="component" value="Unassembled WGS sequence"/>
</dbReference>
<feature type="compositionally biased region" description="Basic and acidic residues" evidence="1">
    <location>
        <begin position="466"/>
        <end position="478"/>
    </location>
</feature>
<dbReference type="STRING" id="69332.A0A388K9P0"/>
<feature type="compositionally biased region" description="Low complexity" evidence="1">
    <location>
        <begin position="194"/>
        <end position="209"/>
    </location>
</feature>
<proteinExistence type="predicted"/>
<feature type="region of interest" description="Disordered" evidence="1">
    <location>
        <begin position="194"/>
        <end position="214"/>
    </location>
</feature>
<dbReference type="AlphaFoldDB" id="A0A388K9P0"/>
<dbReference type="GO" id="GO:0005737">
    <property type="term" value="C:cytoplasm"/>
    <property type="evidence" value="ECO:0007669"/>
    <property type="project" value="TreeGrafter"/>
</dbReference>
<dbReference type="Pfam" id="PF09419">
    <property type="entry name" value="PGP_phosphatase"/>
    <property type="match status" value="1"/>
</dbReference>
<dbReference type="InterPro" id="IPR027706">
    <property type="entry name" value="PGP_Pase"/>
</dbReference>
<sequence>MPRPFGLAGVGRAGAVAIATAGGRNSSGSSSFTVRAGVSSCKPSVKVGVGVGVGIGVTNWSLSPPQVLPSRGNAQFKGGDNTTRSSTVETKVGFFSWRSFPSFPSPHESMHLWEVCVAAARHAYAPCSTAFVWKRSDFFEQASLGGALSGVTRSRASSWHSIARGGTSAARRGAGLSCTSSSSSDWVCRHSSAPPLASSSTSLASSPSPVVDSRQKGRHACTCIVQQIEIAKYRGREKVGWVGSRRRTRRSVGRVEAAVIPTAACCSVDVNSYCKKVLRRGAVSPRRHCFVDDNCAKQKEEEEEEEDWYARAFLPRWHAKIVASEIVAPSSVEEVTCHGWSFSGRQFMSRAISLRLVGGGGGGCGEGNPSTISSSSSSSIRHRFRRRSRRAAIATAGGGRGTGDARPLSSSRLMIPCLSRIIVLSPPPSSFLSSCGLIAAAIHCSARSAVMASTLPRAAAQSSAGETDRQRNAMDSKKTAMAAMAMTANDMPEDGSKGEEALGSTTPLSPLANNTTPLQSNGHHQQESWSSRALSSGGYGDAGTGGRQQPPASSSSSPVSSLPSEEKSWLAVAGQSFNMAGTMIFVHMLMGNRYLALPHISVPDIRWVDWHALRKAGFVGAIFDKDNTLTVPYENNLYSVLQESVSQCKEAFEGRIAILSNSAGLIQFDPHGVEAKAVEDELGVPVLRHEAKKPAGGYESLEKHFGCDRSALIMVGDRYFTDMVFGNRHGLLTIYTAPLTNRGEPFIVRQVQLSFLLEAFA</sequence>
<gene>
    <name evidence="2" type="ORF">CBR_g66789</name>
</gene>